<comment type="caution">
    <text evidence="1">The sequence shown here is derived from an EMBL/GenBank/DDBJ whole genome shotgun (WGS) entry which is preliminary data.</text>
</comment>
<protein>
    <submittedName>
        <fullName evidence="1">Uncharacterized protein</fullName>
    </submittedName>
</protein>
<evidence type="ECO:0000313" key="1">
    <source>
        <dbReference type="EMBL" id="EFC53021.1"/>
    </source>
</evidence>
<sequence>MGLSCYSITVRPSEIHQGTRFYAMKYSFRLFNCQQFYITLS</sequence>
<reference evidence="1 2" key="1">
    <citation type="submission" date="2010-01" db="EMBL/GenBank/DDBJ databases">
        <authorList>
            <person name="Weinstock G."/>
            <person name="Sodergren E."/>
            <person name="Clifton S."/>
            <person name="Fulton L."/>
            <person name="Fulton B."/>
            <person name="Courtney L."/>
            <person name="Fronick C."/>
            <person name="Harrison M."/>
            <person name="Strong C."/>
            <person name="Farmer C."/>
            <person name="Delahaunty K."/>
            <person name="Markovic C."/>
            <person name="Hall O."/>
            <person name="Minx P."/>
            <person name="Tomlinson C."/>
            <person name="Mitreva M."/>
            <person name="Nelson J."/>
            <person name="Hou S."/>
            <person name="Wollam A."/>
            <person name="Pepin K.H."/>
            <person name="Johnson M."/>
            <person name="Bhonagiri V."/>
            <person name="Nash W.E."/>
            <person name="Warren W."/>
            <person name="Chinwalla A."/>
            <person name="Mardis E.R."/>
            <person name="Wilson R.K."/>
        </authorList>
    </citation>
    <scope>NUCLEOTIDE SEQUENCE [LARGE SCALE GENOMIC DNA]</scope>
    <source>
        <strain evidence="1 2">NJ9703</strain>
    </source>
</reference>
<dbReference type="AlphaFoldDB" id="A0A9W5ISR6"/>
<evidence type="ECO:0000313" key="2">
    <source>
        <dbReference type="Proteomes" id="UP000004621"/>
    </source>
</evidence>
<organism evidence="1 2">
    <name type="scientific">Neisseria subflava NJ9703</name>
    <dbReference type="NCBI Taxonomy" id="546268"/>
    <lineage>
        <taxon>Bacteria</taxon>
        <taxon>Pseudomonadati</taxon>
        <taxon>Pseudomonadota</taxon>
        <taxon>Betaproteobacteria</taxon>
        <taxon>Neisseriales</taxon>
        <taxon>Neisseriaceae</taxon>
        <taxon>Neisseria</taxon>
    </lineage>
</organism>
<name>A0A9W5ISR6_NEISU</name>
<dbReference type="EMBL" id="ACEO02000001">
    <property type="protein sequence ID" value="EFC53021.1"/>
    <property type="molecule type" value="Genomic_DNA"/>
</dbReference>
<proteinExistence type="predicted"/>
<dbReference type="Proteomes" id="UP000004621">
    <property type="component" value="Unassembled WGS sequence"/>
</dbReference>
<gene>
    <name evidence="1" type="ORF">NEISUBOT_03016</name>
</gene>
<accession>A0A9W5ISR6</accession>